<dbReference type="RefSeq" id="WP_040991294.1">
    <property type="nucleotide sequence ID" value="NZ_JBFRUC010000006.1"/>
</dbReference>
<feature type="transmembrane region" description="Helical" evidence="1">
    <location>
        <begin position="7"/>
        <end position="28"/>
    </location>
</feature>
<dbReference type="Gene3D" id="3.30.700.10">
    <property type="entry name" value="Glycoprotein, Type 4 Pilin"/>
    <property type="match status" value="1"/>
</dbReference>
<dbReference type="OrthoDB" id="5829918at2"/>
<dbReference type="PROSITE" id="PS00409">
    <property type="entry name" value="PROKAR_NTER_METHYL"/>
    <property type="match status" value="1"/>
</dbReference>
<evidence type="ECO:0000313" key="2">
    <source>
        <dbReference type="EMBL" id="KII77002.1"/>
    </source>
</evidence>
<keyword evidence="3" id="KW-1185">Reference proteome</keyword>
<keyword evidence="1" id="KW-1133">Transmembrane helix</keyword>
<dbReference type="NCBIfam" id="TIGR02532">
    <property type="entry name" value="IV_pilin_GFxxxE"/>
    <property type="match status" value="1"/>
</dbReference>
<reference evidence="2 3" key="1">
    <citation type="submission" date="2014-11" db="EMBL/GenBank/DDBJ databases">
        <title>Draft Genome Sequence of Vibrio piscirenalis strains CECT 8603T and CECT 8604, two marine Gammaproteobacterium isolated from cultured gilthead sea bream (Sparus aurata).</title>
        <authorList>
            <person name="Arahal D.R."/>
            <person name="Rodrigo-Torres L."/>
            <person name="Lucena T."/>
            <person name="Pujalte M.J."/>
        </authorList>
    </citation>
    <scope>NUCLEOTIDE SEQUENCE [LARGE SCALE GENOMIC DNA]</scope>
    <source>
        <strain evidence="2 3">DCR 1-4-2</strain>
    </source>
</reference>
<name>A0A0C2JFY1_9VIBR</name>
<keyword evidence="1" id="KW-0812">Transmembrane</keyword>
<dbReference type="STRING" id="1461322.OJ16_12855"/>
<dbReference type="Proteomes" id="UP000031672">
    <property type="component" value="Unassembled WGS sequence"/>
</dbReference>
<comment type="caution">
    <text evidence="2">The sequence shown here is derived from an EMBL/GenBank/DDBJ whole genome shotgun (WGS) entry which is preliminary data.</text>
</comment>
<organism evidence="2 3">
    <name type="scientific">Vibrio renipiscarius</name>
    <dbReference type="NCBI Taxonomy" id="1461322"/>
    <lineage>
        <taxon>Bacteria</taxon>
        <taxon>Pseudomonadati</taxon>
        <taxon>Pseudomonadota</taxon>
        <taxon>Gammaproteobacteria</taxon>
        <taxon>Vibrionales</taxon>
        <taxon>Vibrionaceae</taxon>
        <taxon>Vibrio</taxon>
    </lineage>
</organism>
<dbReference type="Pfam" id="PF07963">
    <property type="entry name" value="N_methyl"/>
    <property type="match status" value="1"/>
</dbReference>
<accession>A0A0C2NS47</accession>
<dbReference type="SUPFAM" id="SSF54523">
    <property type="entry name" value="Pili subunits"/>
    <property type="match status" value="1"/>
</dbReference>
<dbReference type="EMBL" id="JTKH01000023">
    <property type="protein sequence ID" value="KII77002.1"/>
    <property type="molecule type" value="Genomic_DNA"/>
</dbReference>
<keyword evidence="1" id="KW-0472">Membrane</keyword>
<gene>
    <name evidence="2" type="ORF">OJ16_12855</name>
</gene>
<dbReference type="InterPro" id="IPR045584">
    <property type="entry name" value="Pilin-like"/>
</dbReference>
<accession>A0A0C2JFY1</accession>
<evidence type="ECO:0008006" key="4">
    <source>
        <dbReference type="Google" id="ProtNLM"/>
    </source>
</evidence>
<dbReference type="InterPro" id="IPR012902">
    <property type="entry name" value="N_methyl_site"/>
</dbReference>
<evidence type="ECO:0000313" key="3">
    <source>
        <dbReference type="Proteomes" id="UP000031672"/>
    </source>
</evidence>
<protein>
    <recommendedName>
        <fullName evidence="4">Type IV pilin</fullName>
    </recommendedName>
</protein>
<dbReference type="AlphaFoldDB" id="A0A0C2JFY1"/>
<proteinExistence type="predicted"/>
<sequence>MISKQRGFSLVEVMVVFMMIGIAATGLIKLQTDVQIKAEYAKTSIQALHLAESQLEHFRQRGGTSITHSYTFSDVHSECNAMNKNTATLPIQLSCSSTLSLSDALSTINVTAYWLDRQKNEQSIVLKTMISQYSEFD</sequence>
<evidence type="ECO:0000256" key="1">
    <source>
        <dbReference type="SAM" id="Phobius"/>
    </source>
</evidence>